<feature type="transmembrane region" description="Helical" evidence="1">
    <location>
        <begin position="41"/>
        <end position="62"/>
    </location>
</feature>
<dbReference type="RefSeq" id="WP_194311676.1">
    <property type="nucleotide sequence ID" value="NZ_JADHEC010000013.1"/>
</dbReference>
<keyword evidence="1" id="KW-0812">Transmembrane</keyword>
<protein>
    <recommendedName>
        <fullName evidence="4">Lysine transporter LysE</fullName>
    </recommendedName>
</protein>
<accession>A0A930XUB9</accession>
<evidence type="ECO:0000313" key="2">
    <source>
        <dbReference type="EMBL" id="MBF2708420.1"/>
    </source>
</evidence>
<comment type="caution">
    <text evidence="2">The sequence shown here is derived from an EMBL/GenBank/DDBJ whole genome shotgun (WGS) entry which is preliminary data.</text>
</comment>
<proteinExistence type="predicted"/>
<feature type="transmembrane region" description="Helical" evidence="1">
    <location>
        <begin position="7"/>
        <end position="29"/>
    </location>
</feature>
<keyword evidence="1" id="KW-0472">Membrane</keyword>
<sequence>MKILKNLTVGFLVSFIGSIPMGFLNIIGFQIYNMSGLRLTISYLLGVIAIEFWVIYFTLLFANQLIKNKKLIKLIEGFSVIFMFILAYVFYSGSKSENINSGIFSDYTKYPFMLGIILSSTNFIQIPFWTSWNLYLLNGKYIEISKTRKYFYVLGTICGTFIGMLTLILSLSYITNQTGFLAKYLMKVIIPTVFIILGIYQGIKFYKKY</sequence>
<evidence type="ECO:0008006" key="4">
    <source>
        <dbReference type="Google" id="ProtNLM"/>
    </source>
</evidence>
<name>A0A930XUB9_9FLAO</name>
<feature type="transmembrane region" description="Helical" evidence="1">
    <location>
        <begin position="180"/>
        <end position="200"/>
    </location>
</feature>
<dbReference type="Proteomes" id="UP000646211">
    <property type="component" value="Unassembled WGS sequence"/>
</dbReference>
<gene>
    <name evidence="2" type="ORF">IR213_07435</name>
</gene>
<evidence type="ECO:0000256" key="1">
    <source>
        <dbReference type="SAM" id="Phobius"/>
    </source>
</evidence>
<keyword evidence="1" id="KW-1133">Transmembrane helix</keyword>
<dbReference type="EMBL" id="JADHEC010000013">
    <property type="protein sequence ID" value="MBF2708420.1"/>
    <property type="molecule type" value="Genomic_DNA"/>
</dbReference>
<organism evidence="2 3">
    <name type="scientific">Flavobacterium soyangense</name>
    <dbReference type="NCBI Taxonomy" id="2023265"/>
    <lineage>
        <taxon>Bacteria</taxon>
        <taxon>Pseudomonadati</taxon>
        <taxon>Bacteroidota</taxon>
        <taxon>Flavobacteriia</taxon>
        <taxon>Flavobacteriales</taxon>
        <taxon>Flavobacteriaceae</taxon>
        <taxon>Flavobacterium</taxon>
    </lineage>
</organism>
<evidence type="ECO:0000313" key="3">
    <source>
        <dbReference type="Proteomes" id="UP000646211"/>
    </source>
</evidence>
<keyword evidence="3" id="KW-1185">Reference proteome</keyword>
<feature type="transmembrane region" description="Helical" evidence="1">
    <location>
        <begin position="111"/>
        <end position="129"/>
    </location>
</feature>
<reference evidence="2" key="1">
    <citation type="submission" date="2020-11" db="EMBL/GenBank/DDBJ databases">
        <title>Genome of Flavobacterium soyangense.</title>
        <authorList>
            <person name="Liu Q."/>
            <person name="Xin Y.-H."/>
        </authorList>
    </citation>
    <scope>NUCLEOTIDE SEQUENCE</scope>
    <source>
        <strain evidence="2">CGMCC 1.13493</strain>
    </source>
</reference>
<feature type="transmembrane region" description="Helical" evidence="1">
    <location>
        <begin position="150"/>
        <end position="174"/>
    </location>
</feature>
<dbReference type="AlphaFoldDB" id="A0A930XUB9"/>
<feature type="transmembrane region" description="Helical" evidence="1">
    <location>
        <begin position="74"/>
        <end position="91"/>
    </location>
</feature>